<dbReference type="STRING" id="160454.RV10_GL000663"/>
<dbReference type="PANTHER" id="PTHR22916:SF3">
    <property type="entry name" value="UDP-GLCNAC:BETAGAL BETA-1,3-N-ACETYLGLUCOSAMINYLTRANSFERASE-LIKE PROTEIN 1"/>
    <property type="match status" value="1"/>
</dbReference>
<keyword evidence="3" id="KW-1185">Reference proteome</keyword>
<dbReference type="PANTHER" id="PTHR22916">
    <property type="entry name" value="GLYCOSYLTRANSFERASE"/>
    <property type="match status" value="1"/>
</dbReference>
<dbReference type="InterPro" id="IPR001173">
    <property type="entry name" value="Glyco_trans_2-like"/>
</dbReference>
<dbReference type="InterPro" id="IPR029044">
    <property type="entry name" value="Nucleotide-diphossugar_trans"/>
</dbReference>
<dbReference type="Proteomes" id="UP000013782">
    <property type="component" value="Unassembled WGS sequence"/>
</dbReference>
<dbReference type="PATRIC" id="fig|1158607.3.peg.2472"/>
<gene>
    <name evidence="2" type="ORF">UAU_02498</name>
</gene>
<dbReference type="SUPFAM" id="SSF53448">
    <property type="entry name" value="Nucleotide-diphospho-sugar transferases"/>
    <property type="match status" value="1"/>
</dbReference>
<dbReference type="Gene3D" id="3.90.550.10">
    <property type="entry name" value="Spore Coat Polysaccharide Biosynthesis Protein SpsA, Chain A"/>
    <property type="match status" value="1"/>
</dbReference>
<reference evidence="2 3" key="1">
    <citation type="submission" date="2013-02" db="EMBL/GenBank/DDBJ databases">
        <title>The Genome Sequence of Enterococcus pallens BAA-351.</title>
        <authorList>
            <consortium name="The Broad Institute Genome Sequencing Platform"/>
            <consortium name="The Broad Institute Genome Sequencing Center for Infectious Disease"/>
            <person name="Earl A.M."/>
            <person name="Gilmore M.S."/>
            <person name="Lebreton F."/>
            <person name="Walker B."/>
            <person name="Young S.K."/>
            <person name="Zeng Q."/>
            <person name="Gargeya S."/>
            <person name="Fitzgerald M."/>
            <person name="Haas B."/>
            <person name="Abouelleil A."/>
            <person name="Alvarado L."/>
            <person name="Arachchi H.M."/>
            <person name="Berlin A.M."/>
            <person name="Chapman S.B."/>
            <person name="Dewar J."/>
            <person name="Goldberg J."/>
            <person name="Griggs A."/>
            <person name="Gujja S."/>
            <person name="Hansen M."/>
            <person name="Howarth C."/>
            <person name="Imamovic A."/>
            <person name="Larimer J."/>
            <person name="McCowan C."/>
            <person name="Murphy C."/>
            <person name="Neiman D."/>
            <person name="Pearson M."/>
            <person name="Priest M."/>
            <person name="Roberts A."/>
            <person name="Saif S."/>
            <person name="Shea T."/>
            <person name="Sisk P."/>
            <person name="Sykes S."/>
            <person name="Wortman J."/>
            <person name="Nusbaum C."/>
            <person name="Birren B."/>
        </authorList>
    </citation>
    <scope>NUCLEOTIDE SEQUENCE [LARGE SCALE GENOMIC DNA]</scope>
    <source>
        <strain evidence="2 3">ATCC BAA-351</strain>
    </source>
</reference>
<evidence type="ECO:0000313" key="3">
    <source>
        <dbReference type="Proteomes" id="UP000013782"/>
    </source>
</evidence>
<dbReference type="HOGENOM" id="CLU_025996_2_0_9"/>
<dbReference type="GO" id="GO:0016758">
    <property type="term" value="F:hexosyltransferase activity"/>
    <property type="evidence" value="ECO:0007669"/>
    <property type="project" value="UniProtKB-ARBA"/>
</dbReference>
<comment type="caution">
    <text evidence="2">The sequence shown here is derived from an EMBL/GenBank/DDBJ whole genome shotgun (WGS) entry which is preliminary data.</text>
</comment>
<dbReference type="Pfam" id="PF00535">
    <property type="entry name" value="Glycos_transf_2"/>
    <property type="match status" value="1"/>
</dbReference>
<sequence length="316" mass="37189">MATFNGEEVIFSQLESLKKQSLQPDEVLIFDDASSDNTVAIISEFIKKNQLTSRWHLNCNKKNMGYCNNFRQAAMQAKGELLFFADQDDLWRPEKIELMAEIMQNNLQIEMLAGRFASFQGEEPVIKEIPAIEHTDYQIEQIPFSQKNMYLRSVGCTMGIRRSLIKEISPFWYDEWAQDEIVWKLSLCRGSGYFLDYPVIYRRFHEKNTSGKKMHTQETRMNYLRNLEKSFVYMENFAEAQGCTDKKLQLINKNQHMAIRRQLVVGKGDLRSALFLLIKGLSTYHKKRGWLVELYLGLQNRERNKNESFTDCRRKK</sequence>
<evidence type="ECO:0000313" key="2">
    <source>
        <dbReference type="EMBL" id="EOH93802.1"/>
    </source>
</evidence>
<dbReference type="AlphaFoldDB" id="R2QBK2"/>
<feature type="domain" description="Glycosyltransferase 2-like" evidence="1">
    <location>
        <begin position="1"/>
        <end position="164"/>
    </location>
</feature>
<protein>
    <recommendedName>
        <fullName evidence="1">Glycosyltransferase 2-like domain-containing protein</fullName>
    </recommendedName>
</protein>
<evidence type="ECO:0000259" key="1">
    <source>
        <dbReference type="Pfam" id="PF00535"/>
    </source>
</evidence>
<accession>R2QBK2</accession>
<dbReference type="EMBL" id="AJAQ01000016">
    <property type="protein sequence ID" value="EOH93802.1"/>
    <property type="molecule type" value="Genomic_DNA"/>
</dbReference>
<proteinExistence type="predicted"/>
<name>R2QBK2_9ENTE</name>
<dbReference type="eggNOG" id="COG1216">
    <property type="taxonomic scope" value="Bacteria"/>
</dbReference>
<organism evidence="2 3">
    <name type="scientific">Enterococcus pallens ATCC BAA-351</name>
    <dbReference type="NCBI Taxonomy" id="1158607"/>
    <lineage>
        <taxon>Bacteria</taxon>
        <taxon>Bacillati</taxon>
        <taxon>Bacillota</taxon>
        <taxon>Bacilli</taxon>
        <taxon>Lactobacillales</taxon>
        <taxon>Enterococcaceae</taxon>
        <taxon>Enterococcus</taxon>
    </lineage>
</organism>